<accession>A0ABR6CUS3</accession>
<dbReference type="Gene3D" id="3.40.630.30">
    <property type="match status" value="1"/>
</dbReference>
<dbReference type="InterPro" id="IPR000182">
    <property type="entry name" value="GNAT_dom"/>
</dbReference>
<evidence type="ECO:0000313" key="3">
    <source>
        <dbReference type="Proteomes" id="UP000626697"/>
    </source>
</evidence>
<name>A0ABR6CUS3_9BACI</name>
<organism evidence="2 3">
    <name type="scientific">Peribacillus huizhouensis</name>
    <dbReference type="NCBI Taxonomy" id="1501239"/>
    <lineage>
        <taxon>Bacteria</taxon>
        <taxon>Bacillati</taxon>
        <taxon>Bacillota</taxon>
        <taxon>Bacilli</taxon>
        <taxon>Bacillales</taxon>
        <taxon>Bacillaceae</taxon>
        <taxon>Peribacillus</taxon>
    </lineage>
</organism>
<evidence type="ECO:0000313" key="2">
    <source>
        <dbReference type="EMBL" id="MBA9028778.1"/>
    </source>
</evidence>
<dbReference type="InterPro" id="IPR016181">
    <property type="entry name" value="Acyl_CoA_acyltransferase"/>
</dbReference>
<dbReference type="Proteomes" id="UP000626697">
    <property type="component" value="Unassembled WGS sequence"/>
</dbReference>
<dbReference type="EMBL" id="JACJHX010000018">
    <property type="protein sequence ID" value="MBA9028778.1"/>
    <property type="molecule type" value="Genomic_DNA"/>
</dbReference>
<comment type="caution">
    <text evidence="2">The sequence shown here is derived from an EMBL/GenBank/DDBJ whole genome shotgun (WGS) entry which is preliminary data.</text>
</comment>
<dbReference type="SUPFAM" id="SSF55729">
    <property type="entry name" value="Acyl-CoA N-acyltransferases (Nat)"/>
    <property type="match status" value="1"/>
</dbReference>
<proteinExistence type="predicted"/>
<evidence type="ECO:0000259" key="1">
    <source>
        <dbReference type="PROSITE" id="PS51186"/>
    </source>
</evidence>
<feature type="domain" description="N-acetyltransferase" evidence="1">
    <location>
        <begin position="7"/>
        <end position="162"/>
    </location>
</feature>
<reference evidence="2 3" key="1">
    <citation type="submission" date="2020-08" db="EMBL/GenBank/DDBJ databases">
        <title>Genomic Encyclopedia of Type Strains, Phase IV (KMG-IV): sequencing the most valuable type-strain genomes for metagenomic binning, comparative biology and taxonomic classification.</title>
        <authorList>
            <person name="Goeker M."/>
        </authorList>
    </citation>
    <scope>NUCLEOTIDE SEQUENCE [LARGE SCALE GENOMIC DNA]</scope>
    <source>
        <strain evidence="2 3">DSM 105481</strain>
    </source>
</reference>
<protein>
    <submittedName>
        <fullName evidence="2">Ribosomal protein S18 acetylase RimI-like enzyme</fullName>
    </submittedName>
</protein>
<keyword evidence="3" id="KW-1185">Reference proteome</keyword>
<sequence length="162" mass="18547">MLENEDVSLRLYESKYKAELAQFHLTVEQKKFTALPIEALKICTEDPNRRPIMVFSGEVPVGFFVLHTGEGIQDFSENPRTILLRAFCINHCYQGKKYASRAMAVLPYFVRQQFSDKEEIVLAVNKDNEPAKALYVKSGFRDTGAEKNGRSGQMHIYSYKLS</sequence>
<dbReference type="Pfam" id="PF00583">
    <property type="entry name" value="Acetyltransf_1"/>
    <property type="match status" value="1"/>
</dbReference>
<dbReference type="RefSeq" id="WP_182503759.1">
    <property type="nucleotide sequence ID" value="NZ_JACJHX010000018.1"/>
</dbReference>
<dbReference type="PROSITE" id="PS51186">
    <property type="entry name" value="GNAT"/>
    <property type="match status" value="1"/>
</dbReference>
<gene>
    <name evidence="2" type="ORF">HNP81_004099</name>
</gene>